<protein>
    <submittedName>
        <fullName evidence="1">Uncharacterized protein</fullName>
    </submittedName>
</protein>
<accession>C7C7A7</accession>
<dbReference type="KEGG" id="mdi:METDI3368"/>
<organism evidence="1 2">
    <name type="scientific">Methylorubrum extorquens (strain DSM 6343 / CIP 106787 / DM4)</name>
    <name type="common">Methylobacterium extorquens</name>
    <dbReference type="NCBI Taxonomy" id="661410"/>
    <lineage>
        <taxon>Bacteria</taxon>
        <taxon>Pseudomonadati</taxon>
        <taxon>Pseudomonadota</taxon>
        <taxon>Alphaproteobacteria</taxon>
        <taxon>Hyphomicrobiales</taxon>
        <taxon>Methylobacteriaceae</taxon>
        <taxon>Methylorubrum</taxon>
    </lineage>
</organism>
<proteinExistence type="predicted"/>
<reference evidence="2" key="1">
    <citation type="journal article" date="2009" name="PLoS ONE">
        <title>Methylobacterium genome sequences: a reference blueprint to investigate microbial metabolism of C1 compounds from natural and industrial sources.</title>
        <authorList>
            <person name="Vuilleumier S."/>
            <person name="Chistoserdova L."/>
            <person name="Lee M.-C."/>
            <person name="Bringel F."/>
            <person name="Lajus A."/>
            <person name="Zhou Y."/>
            <person name="Gourion B."/>
            <person name="Barbe V."/>
            <person name="Chang J."/>
            <person name="Cruveiller S."/>
            <person name="Dossat C."/>
            <person name="Gillett W."/>
            <person name="Gruffaz C."/>
            <person name="Haugen E."/>
            <person name="Hourcade E."/>
            <person name="Levy R."/>
            <person name="Mangenot S."/>
            <person name="Muller E."/>
            <person name="Nadalig T."/>
            <person name="Pagni M."/>
            <person name="Penny C."/>
            <person name="Peyraud R."/>
            <person name="Robinson D.G."/>
            <person name="Roche D."/>
            <person name="Rouy Z."/>
            <person name="Saenampechek C."/>
            <person name="Salvignol G."/>
            <person name="Vallenet D."/>
            <person name="Wu Z."/>
            <person name="Marx C.J."/>
            <person name="Vorholt J.A."/>
            <person name="Olson M.V."/>
            <person name="Kaul R."/>
            <person name="Weissenbach J."/>
            <person name="Medigue C."/>
            <person name="Lidstrom M.E."/>
        </authorList>
    </citation>
    <scope>NUCLEOTIDE SEQUENCE [LARGE SCALE GENOMIC DNA]</scope>
    <source>
        <strain evidence="2">DSM 6343 / CIP 106787 / DM4</strain>
    </source>
</reference>
<evidence type="ECO:0000313" key="1">
    <source>
        <dbReference type="EMBL" id="CAX25016.1"/>
    </source>
</evidence>
<name>C7C7A7_METED</name>
<sequence>MSETNLYGPHTPTLLSEVRAFVRRTGIERPRITWEVNNGNLKRLRFTLTDANCALVFRLEFGGLIDRPLTGLEKYVAFLESYVGSTAAKHIIEFQIPEQMAEAEQWRKERQGRRTRPDSS</sequence>
<dbReference type="EMBL" id="FP103042">
    <property type="protein sequence ID" value="CAX25016.1"/>
    <property type="molecule type" value="Genomic_DNA"/>
</dbReference>
<gene>
    <name evidence="1" type="ORF">METD_I3368</name>
</gene>
<evidence type="ECO:0000313" key="2">
    <source>
        <dbReference type="Proteomes" id="UP000008070"/>
    </source>
</evidence>
<dbReference type="Proteomes" id="UP000008070">
    <property type="component" value="Chromosome"/>
</dbReference>
<dbReference type="AlphaFoldDB" id="C7C7A7"/>
<dbReference type="HOGENOM" id="CLU_2046940_0_0_5"/>